<accession>A0A8G1EET0</accession>
<name>A0A8G1EET0_9RHOB</name>
<keyword evidence="3" id="KW-1185">Reference proteome</keyword>
<evidence type="ECO:0000313" key="3">
    <source>
        <dbReference type="Proteomes" id="UP000826300"/>
    </source>
</evidence>
<gene>
    <name evidence="2" type="ORF">JO391_05880</name>
</gene>
<evidence type="ECO:0000256" key="1">
    <source>
        <dbReference type="SAM" id="SignalP"/>
    </source>
</evidence>
<sequence>MKLFVTTMLVLALTATMASADSQVVKKLKNCGVEAKNEFGSHIEYPATKEGAGYVGFFTVDEDASGTKQRYSLVNCATRDMVQVKAEYKLQDAANTAKSGKDLMSFVAGLRKKGMLANEQAFAKLAKQAGYKPGTATLPPRGSESTGRSDCGCKTFYPDLFYSN</sequence>
<keyword evidence="1" id="KW-0732">Signal</keyword>
<protein>
    <submittedName>
        <fullName evidence="2">Uncharacterized protein</fullName>
    </submittedName>
</protein>
<dbReference type="RefSeq" id="WP_220663317.1">
    <property type="nucleotide sequence ID" value="NZ_CP069370.1"/>
</dbReference>
<dbReference type="EMBL" id="CP069370">
    <property type="protein sequence ID" value="QYZ71039.1"/>
    <property type="molecule type" value="Genomic_DNA"/>
</dbReference>
<dbReference type="AlphaFoldDB" id="A0A8G1EET0"/>
<organism evidence="2 3">
    <name type="scientific">Neotabrizicola shimadae</name>
    <dbReference type="NCBI Taxonomy" id="2807096"/>
    <lineage>
        <taxon>Bacteria</taxon>
        <taxon>Pseudomonadati</taxon>
        <taxon>Pseudomonadota</taxon>
        <taxon>Alphaproteobacteria</taxon>
        <taxon>Rhodobacterales</taxon>
        <taxon>Paracoccaceae</taxon>
        <taxon>Neotabrizicola</taxon>
    </lineage>
</organism>
<dbReference type="KEGG" id="nsm:JO391_05880"/>
<reference evidence="2" key="1">
    <citation type="submission" date="2021-02" db="EMBL/GenBank/DDBJ databases">
        <title>Rhodobacter shimadae sp. nov., an aerobic anoxygenic phototrophic bacterium isolated from a hot spring.</title>
        <authorList>
            <person name="Muramatsu S."/>
            <person name="Haruta S."/>
            <person name="Hirose S."/>
            <person name="Hanada S."/>
        </authorList>
    </citation>
    <scope>NUCLEOTIDE SEQUENCE</scope>
    <source>
        <strain evidence="2">N10</strain>
    </source>
</reference>
<feature type="chain" id="PRO_5034703845" evidence="1">
    <location>
        <begin position="21"/>
        <end position="164"/>
    </location>
</feature>
<evidence type="ECO:0000313" key="2">
    <source>
        <dbReference type="EMBL" id="QYZ71039.1"/>
    </source>
</evidence>
<proteinExistence type="predicted"/>
<dbReference type="Proteomes" id="UP000826300">
    <property type="component" value="Chromosome"/>
</dbReference>
<feature type="signal peptide" evidence="1">
    <location>
        <begin position="1"/>
        <end position="20"/>
    </location>
</feature>